<protein>
    <recommendedName>
        <fullName evidence="4 14">Very-long-chain (3R)-3-hydroxyacyl-CoA dehydratase</fullName>
        <ecNumber evidence="4 14">4.2.1.134</ecNumber>
    </recommendedName>
</protein>
<feature type="transmembrane region" description="Helical" evidence="14">
    <location>
        <begin position="102"/>
        <end position="125"/>
    </location>
</feature>
<dbReference type="InterPro" id="IPR007482">
    <property type="entry name" value="Tyr_Pase-like_PTPLA"/>
</dbReference>
<organism evidence="15">
    <name type="scientific">Octopus bimaculoides</name>
    <name type="common">California two-spotted octopus</name>
    <dbReference type="NCBI Taxonomy" id="37653"/>
    <lineage>
        <taxon>Eukaryota</taxon>
        <taxon>Metazoa</taxon>
        <taxon>Spiralia</taxon>
        <taxon>Lophotrochozoa</taxon>
        <taxon>Mollusca</taxon>
        <taxon>Cephalopoda</taxon>
        <taxon>Coleoidea</taxon>
        <taxon>Octopodiformes</taxon>
        <taxon>Octopoda</taxon>
        <taxon>Incirrata</taxon>
        <taxon>Octopodidae</taxon>
        <taxon>Octopus</taxon>
    </lineage>
</organism>
<keyword evidence="6 14" id="KW-0812">Transmembrane</keyword>
<name>A0A0L8FQ39_OCTBM</name>
<reference evidence="15" key="1">
    <citation type="submission" date="2015-07" db="EMBL/GenBank/DDBJ databases">
        <title>MeaNS - Measles Nucleotide Surveillance Program.</title>
        <authorList>
            <person name="Tran T."/>
            <person name="Druce J."/>
        </authorList>
    </citation>
    <scope>NUCLEOTIDE SEQUENCE</scope>
    <source>
        <strain evidence="15">UCB-OBI-ISO-001</strain>
        <tissue evidence="15">Gonad</tissue>
    </source>
</reference>
<comment type="catalytic activity">
    <reaction evidence="13 14">
        <text>a very-long-chain (3R)-3-hydroxyacyl-CoA = a very-long-chain (2E)-enoyl-CoA + H2O</text>
        <dbReference type="Rhea" id="RHEA:45812"/>
        <dbReference type="ChEBI" id="CHEBI:15377"/>
        <dbReference type="ChEBI" id="CHEBI:83728"/>
        <dbReference type="ChEBI" id="CHEBI:85440"/>
        <dbReference type="EC" id="4.2.1.134"/>
    </reaction>
</comment>
<dbReference type="GO" id="GO:0030497">
    <property type="term" value="P:fatty acid elongation"/>
    <property type="evidence" value="ECO:0007669"/>
    <property type="project" value="TreeGrafter"/>
</dbReference>
<keyword evidence="12 14" id="KW-0456">Lyase</keyword>
<keyword evidence="10 14" id="KW-0472">Membrane</keyword>
<dbReference type="PANTHER" id="PTHR11035:SF3">
    <property type="entry name" value="VERY-LONG-CHAIN (3R)-3-HYDROXYACYL-COA DEHYDRATASE"/>
    <property type="match status" value="1"/>
</dbReference>
<comment type="function">
    <text evidence="14">Catalyzes the third of the four reactions of the long-chain fatty acids elongation cycle. This endoplasmic reticulum-bound enzymatic process, allows the addition of two carbons to the chain of long- and very long-chain fatty acids/VLCFAs per cycle. This enzyme catalyzes the dehydration of the 3-hydroxyacyl-CoA intermediate into trans-2,3-enoyl-CoA, within each cycle of fatty acid elongation. Thereby, it participates to the production of VLCFAs of different chain lengths that are involved in multiple biological processes as precursors of membrane lipids and lipid mediators.</text>
</comment>
<dbReference type="EMBL" id="KQ427746">
    <property type="protein sequence ID" value="KOF66758.1"/>
    <property type="molecule type" value="Genomic_DNA"/>
</dbReference>
<feature type="transmembrane region" description="Helical" evidence="14">
    <location>
        <begin position="137"/>
        <end position="162"/>
    </location>
</feature>
<keyword evidence="11 14" id="KW-0275">Fatty acid biosynthesis</keyword>
<dbReference type="Pfam" id="PF04387">
    <property type="entry name" value="PTPLA"/>
    <property type="match status" value="1"/>
</dbReference>
<proteinExistence type="inferred from homology"/>
<accession>A0A0L8FQ39</accession>
<sequence>MTEEIYKTYLIAYNCNMIMGWSSILFMMIGHIAGISSTKGLYISLGPMVKIFQTGAVLEVLHVAIGIVKSNLRMTFFQVFSRLFVVWGIMQHVPEAQENVGVVMFLVAWVITEIIRYTYYFCMLLSMVPYYLMWARYSLFVGLYPLGVTGELLCMFRSLPYISARNTLSLSLPNRLNVSFSFYYFLIAVMLSYIPIFPQLFSRMLSQRKRVLAMMARKRAEMANKKE</sequence>
<evidence type="ECO:0000313" key="15">
    <source>
        <dbReference type="EMBL" id="KOF66758.1"/>
    </source>
</evidence>
<dbReference type="GO" id="GO:0030148">
    <property type="term" value="P:sphingolipid biosynthetic process"/>
    <property type="evidence" value="ECO:0007669"/>
    <property type="project" value="TreeGrafter"/>
</dbReference>
<gene>
    <name evidence="15" type="ORF">OCBIM_22011429mg</name>
</gene>
<evidence type="ECO:0000256" key="8">
    <source>
        <dbReference type="ARBA" id="ARBA00022989"/>
    </source>
</evidence>
<keyword evidence="8 14" id="KW-1133">Transmembrane helix</keyword>
<evidence type="ECO:0000256" key="4">
    <source>
        <dbReference type="ARBA" id="ARBA00013122"/>
    </source>
</evidence>
<comment type="caution">
    <text evidence="14">Lacks conserved residue(s) required for the propagation of feature annotation.</text>
</comment>
<feature type="transmembrane region" description="Helical" evidence="14">
    <location>
        <begin position="12"/>
        <end position="35"/>
    </location>
</feature>
<dbReference type="EC" id="4.2.1.134" evidence="4 14"/>
<evidence type="ECO:0000256" key="2">
    <source>
        <dbReference type="ARBA" id="ARBA00005194"/>
    </source>
</evidence>
<keyword evidence="7 14" id="KW-0276">Fatty acid metabolism</keyword>
<keyword evidence="5 14" id="KW-0444">Lipid biosynthesis</keyword>
<dbReference type="GO" id="GO:0102158">
    <property type="term" value="F:very-long-chain (3R)-3-hydroxyacyl-CoA dehydratase activity"/>
    <property type="evidence" value="ECO:0007669"/>
    <property type="project" value="UniProtKB-EC"/>
</dbReference>
<dbReference type="GO" id="GO:0005789">
    <property type="term" value="C:endoplasmic reticulum membrane"/>
    <property type="evidence" value="ECO:0007669"/>
    <property type="project" value="UniProtKB-SubCell"/>
</dbReference>
<keyword evidence="9 14" id="KW-0443">Lipid metabolism</keyword>
<comment type="pathway">
    <text evidence="2 14">Lipid metabolism; fatty acid biosynthesis.</text>
</comment>
<evidence type="ECO:0000256" key="6">
    <source>
        <dbReference type="ARBA" id="ARBA00022692"/>
    </source>
</evidence>
<evidence type="ECO:0000256" key="7">
    <source>
        <dbReference type="ARBA" id="ARBA00022832"/>
    </source>
</evidence>
<dbReference type="AlphaFoldDB" id="A0A0L8FQ39"/>
<evidence type="ECO:0000256" key="14">
    <source>
        <dbReference type="RuleBase" id="RU363109"/>
    </source>
</evidence>
<comment type="subcellular location">
    <subcellularLocation>
        <location evidence="14">Endoplasmic reticulum membrane</location>
        <topology evidence="14">Multi-pass membrane protein</topology>
    </subcellularLocation>
    <subcellularLocation>
        <location evidence="1">Membrane</location>
        <topology evidence="1">Multi-pass membrane protein</topology>
    </subcellularLocation>
</comment>
<evidence type="ECO:0000256" key="3">
    <source>
        <dbReference type="ARBA" id="ARBA00007811"/>
    </source>
</evidence>
<dbReference type="STRING" id="37653.A0A0L8FQ39"/>
<evidence type="ECO:0000256" key="12">
    <source>
        <dbReference type="ARBA" id="ARBA00023239"/>
    </source>
</evidence>
<dbReference type="PANTHER" id="PTHR11035">
    <property type="entry name" value="VERY-LONG-CHAIN (3R)-3-HYDROXYACYL-COA DEHYDRATASE"/>
    <property type="match status" value="1"/>
</dbReference>
<dbReference type="OrthoDB" id="46988at2759"/>
<evidence type="ECO:0000256" key="1">
    <source>
        <dbReference type="ARBA" id="ARBA00004141"/>
    </source>
</evidence>
<evidence type="ECO:0000256" key="13">
    <source>
        <dbReference type="ARBA" id="ARBA00036671"/>
    </source>
</evidence>
<evidence type="ECO:0000256" key="9">
    <source>
        <dbReference type="ARBA" id="ARBA00023098"/>
    </source>
</evidence>
<evidence type="ECO:0000256" key="5">
    <source>
        <dbReference type="ARBA" id="ARBA00022516"/>
    </source>
</evidence>
<evidence type="ECO:0000256" key="11">
    <source>
        <dbReference type="ARBA" id="ARBA00023160"/>
    </source>
</evidence>
<dbReference type="UniPathway" id="UPA00094"/>
<dbReference type="GO" id="GO:0042761">
    <property type="term" value="P:very long-chain fatty acid biosynthetic process"/>
    <property type="evidence" value="ECO:0007669"/>
    <property type="project" value="TreeGrafter"/>
</dbReference>
<feature type="transmembrane region" description="Helical" evidence="14">
    <location>
        <begin position="182"/>
        <end position="201"/>
    </location>
</feature>
<evidence type="ECO:0000256" key="10">
    <source>
        <dbReference type="ARBA" id="ARBA00023136"/>
    </source>
</evidence>
<dbReference type="KEGG" id="obi:106881918"/>
<comment type="similarity">
    <text evidence="3 14">Belongs to the very long-chain fatty acids dehydratase HACD family.</text>
</comment>
<dbReference type="OMA" id="SEWWLMY"/>
<keyword evidence="14" id="KW-0256">Endoplasmic reticulum</keyword>